<accession>A0A8S5MQQ4</accession>
<sequence length="118" mass="14321">MLSMKVIYNNIIPFPGFKAINMFGVLFVRKGCTMRETDINHEMIHTAQMKEMGYVLYYVWYLVEWLIKLAMLRDCHKAYRAVSFEREAYTYEPNLIYLDLRNKYAWREYIVKSKILKK</sequence>
<evidence type="ECO:0000256" key="1">
    <source>
        <dbReference type="SAM" id="Phobius"/>
    </source>
</evidence>
<evidence type="ECO:0000313" key="2">
    <source>
        <dbReference type="EMBL" id="DAD84556.1"/>
    </source>
</evidence>
<proteinExistence type="predicted"/>
<reference evidence="2" key="1">
    <citation type="journal article" date="2021" name="Proc. Natl. Acad. Sci. U.S.A.">
        <title>A Catalog of Tens of Thousands of Viruses from Human Metagenomes Reveals Hidden Associations with Chronic Diseases.</title>
        <authorList>
            <person name="Tisza M.J."/>
            <person name="Buck C.B."/>
        </authorList>
    </citation>
    <scope>NUCLEOTIDE SEQUENCE</scope>
    <source>
        <strain evidence="2">CtA4S13</strain>
    </source>
</reference>
<protein>
    <submittedName>
        <fullName evidence="2">Uncharacterized protein</fullName>
    </submittedName>
</protein>
<name>A0A8S5MQQ4_9CAUD</name>
<keyword evidence="1" id="KW-0812">Transmembrane</keyword>
<keyword evidence="1" id="KW-1133">Transmembrane helix</keyword>
<dbReference type="EMBL" id="BK014961">
    <property type="protein sequence ID" value="DAD84556.1"/>
    <property type="molecule type" value="Genomic_DNA"/>
</dbReference>
<feature type="transmembrane region" description="Helical" evidence="1">
    <location>
        <begin position="6"/>
        <end position="28"/>
    </location>
</feature>
<keyword evidence="1" id="KW-0472">Membrane</keyword>
<organism evidence="2">
    <name type="scientific">Siphoviridae sp. ctA4S13</name>
    <dbReference type="NCBI Taxonomy" id="2826179"/>
    <lineage>
        <taxon>Viruses</taxon>
        <taxon>Duplodnaviria</taxon>
        <taxon>Heunggongvirae</taxon>
        <taxon>Uroviricota</taxon>
        <taxon>Caudoviricetes</taxon>
    </lineage>
</organism>